<dbReference type="AlphaFoldDB" id="C7IYW2"/>
<dbReference type="KEGG" id="dosa:Os02g0600050"/>
<evidence type="ECO:0000313" key="3">
    <source>
        <dbReference type="Proteomes" id="UP000000763"/>
    </source>
</evidence>
<evidence type="ECO:0000256" key="1">
    <source>
        <dbReference type="SAM" id="MobiDB-lite"/>
    </source>
</evidence>
<gene>
    <name evidence="2" type="ordered locus">Os02g0600050</name>
</gene>
<sequence>NCCSFCCGQILLTCCDQLISLCRRVQKRVSSVRSLFSLACHRATTRPSSWFCSSPAPSLLFRRSTPTLTLTATLTMMSTPPAATMPPRPTTTTPPTRLIPLPMPGLTTATPATRSRSTPLPLPSAAAVPLPWLLTRALAILLMAH</sequence>
<dbReference type="Proteomes" id="UP000000763">
    <property type="component" value="Chromosome 2"/>
</dbReference>
<feature type="region of interest" description="Disordered" evidence="1">
    <location>
        <begin position="78"/>
        <end position="104"/>
    </location>
</feature>
<feature type="compositionally biased region" description="Low complexity" evidence="1">
    <location>
        <begin position="90"/>
        <end position="100"/>
    </location>
</feature>
<feature type="non-terminal residue" evidence="2">
    <location>
        <position position="1"/>
    </location>
</feature>
<proteinExistence type="predicted"/>
<dbReference type="EMBL" id="AP008208">
    <property type="protein sequence ID" value="BAH91791.1"/>
    <property type="molecule type" value="Genomic_DNA"/>
</dbReference>
<evidence type="ECO:0000313" key="2">
    <source>
        <dbReference type="EMBL" id="BAH91791.1"/>
    </source>
</evidence>
<organism evidence="2 3">
    <name type="scientific">Oryza sativa subsp. japonica</name>
    <name type="common">Rice</name>
    <dbReference type="NCBI Taxonomy" id="39947"/>
    <lineage>
        <taxon>Eukaryota</taxon>
        <taxon>Viridiplantae</taxon>
        <taxon>Streptophyta</taxon>
        <taxon>Embryophyta</taxon>
        <taxon>Tracheophyta</taxon>
        <taxon>Spermatophyta</taxon>
        <taxon>Magnoliopsida</taxon>
        <taxon>Liliopsida</taxon>
        <taxon>Poales</taxon>
        <taxon>Poaceae</taxon>
        <taxon>BOP clade</taxon>
        <taxon>Oryzoideae</taxon>
        <taxon>Oryzeae</taxon>
        <taxon>Oryzinae</taxon>
        <taxon>Oryza</taxon>
        <taxon>Oryza sativa</taxon>
    </lineage>
</organism>
<reference evidence="3" key="2">
    <citation type="journal article" date="2008" name="Nucleic Acids Res.">
        <title>The rice annotation project database (RAP-DB): 2008 update.</title>
        <authorList>
            <consortium name="The rice annotation project (RAP)"/>
        </authorList>
    </citation>
    <scope>GENOME REANNOTATION</scope>
    <source>
        <strain evidence="3">cv. Nipponbare</strain>
    </source>
</reference>
<name>C7IYW2_ORYSJ</name>
<accession>C7IYW2</accession>
<reference evidence="2 3" key="1">
    <citation type="journal article" date="2005" name="Nature">
        <title>The map-based sequence of the rice genome.</title>
        <authorList>
            <consortium name="International rice genome sequencing project (IRGSP)"/>
            <person name="Matsumoto T."/>
            <person name="Wu J."/>
            <person name="Kanamori H."/>
            <person name="Katayose Y."/>
            <person name="Fujisawa M."/>
            <person name="Namiki N."/>
            <person name="Mizuno H."/>
            <person name="Yamamoto K."/>
            <person name="Antonio B.A."/>
            <person name="Baba T."/>
            <person name="Sakata K."/>
            <person name="Nagamura Y."/>
            <person name="Aoki H."/>
            <person name="Arikawa K."/>
            <person name="Arita K."/>
            <person name="Bito T."/>
            <person name="Chiden Y."/>
            <person name="Fujitsuka N."/>
            <person name="Fukunaka R."/>
            <person name="Hamada M."/>
            <person name="Harada C."/>
            <person name="Hayashi A."/>
            <person name="Hijishita S."/>
            <person name="Honda M."/>
            <person name="Hosokawa S."/>
            <person name="Ichikawa Y."/>
            <person name="Idonuma A."/>
            <person name="Iijima M."/>
            <person name="Ikeda M."/>
            <person name="Ikeno M."/>
            <person name="Ito K."/>
            <person name="Ito S."/>
            <person name="Ito T."/>
            <person name="Ito Y."/>
            <person name="Ito Y."/>
            <person name="Iwabuchi A."/>
            <person name="Kamiya K."/>
            <person name="Karasawa W."/>
            <person name="Kurita K."/>
            <person name="Katagiri S."/>
            <person name="Kikuta A."/>
            <person name="Kobayashi H."/>
            <person name="Kobayashi N."/>
            <person name="Machita K."/>
            <person name="Maehara T."/>
            <person name="Masukawa M."/>
            <person name="Mizubayashi T."/>
            <person name="Mukai Y."/>
            <person name="Nagasaki H."/>
            <person name="Nagata Y."/>
            <person name="Naito S."/>
            <person name="Nakashima M."/>
            <person name="Nakama Y."/>
            <person name="Nakamichi Y."/>
            <person name="Nakamura M."/>
            <person name="Meguro A."/>
            <person name="Negishi M."/>
            <person name="Ohta I."/>
            <person name="Ohta T."/>
            <person name="Okamoto M."/>
            <person name="Ono N."/>
            <person name="Saji S."/>
            <person name="Sakaguchi M."/>
            <person name="Sakai K."/>
            <person name="Shibata M."/>
            <person name="Shimokawa T."/>
            <person name="Song J."/>
            <person name="Takazaki Y."/>
            <person name="Terasawa K."/>
            <person name="Tsugane M."/>
            <person name="Tsuji K."/>
            <person name="Ueda S."/>
            <person name="Waki K."/>
            <person name="Yamagata H."/>
            <person name="Yamamoto M."/>
            <person name="Yamamoto S."/>
            <person name="Yamane H."/>
            <person name="Yoshiki S."/>
            <person name="Yoshihara R."/>
            <person name="Yukawa K."/>
            <person name="Zhong H."/>
            <person name="Yano M."/>
            <person name="Yuan Q."/>
            <person name="Ouyang S."/>
            <person name="Liu J."/>
            <person name="Jones K.M."/>
            <person name="Gansberger K."/>
            <person name="Moffat K."/>
            <person name="Hill J."/>
            <person name="Bera J."/>
            <person name="Fadrosh D."/>
            <person name="Jin S."/>
            <person name="Johri S."/>
            <person name="Kim M."/>
            <person name="Overton L."/>
            <person name="Reardon M."/>
            <person name="Tsitrin T."/>
            <person name="Vuong H."/>
            <person name="Weaver B."/>
            <person name="Ciecko A."/>
            <person name="Tallon L."/>
            <person name="Jackson J."/>
            <person name="Pai G."/>
            <person name="Aken S.V."/>
            <person name="Utterback T."/>
            <person name="Reidmuller S."/>
            <person name="Feldblyum T."/>
            <person name="Hsiao J."/>
            <person name="Zismann V."/>
            <person name="Iobst S."/>
            <person name="de Vazeille A.R."/>
            <person name="Buell C.R."/>
            <person name="Ying K."/>
            <person name="Li Y."/>
            <person name="Lu T."/>
            <person name="Huang Y."/>
            <person name="Zhao Q."/>
            <person name="Feng Q."/>
            <person name="Zhang L."/>
            <person name="Zhu J."/>
            <person name="Weng Q."/>
            <person name="Mu J."/>
            <person name="Lu Y."/>
            <person name="Fan D."/>
            <person name="Liu Y."/>
            <person name="Guan J."/>
            <person name="Zhang Y."/>
            <person name="Yu S."/>
            <person name="Liu X."/>
            <person name="Zhang Y."/>
            <person name="Hong G."/>
            <person name="Han B."/>
            <person name="Choisne N."/>
            <person name="Demange N."/>
            <person name="Orjeda G."/>
            <person name="Samain S."/>
            <person name="Cattolico L."/>
            <person name="Pelletier E."/>
            <person name="Couloux A."/>
            <person name="Segurens B."/>
            <person name="Wincker P."/>
            <person name="D'Hont A."/>
            <person name="Scarpelli C."/>
            <person name="Weissenbach J."/>
            <person name="Salanoubat M."/>
            <person name="Quetier F."/>
            <person name="Yu Y."/>
            <person name="Kim H.R."/>
            <person name="Rambo T."/>
            <person name="Currie J."/>
            <person name="Collura K."/>
            <person name="Luo M."/>
            <person name="Yang T."/>
            <person name="Ammiraju J.S.S."/>
            <person name="Engler F."/>
            <person name="Soderlund C."/>
            <person name="Wing R.A."/>
            <person name="Palmer L.E."/>
            <person name="de la Bastide M."/>
            <person name="Spiegel L."/>
            <person name="Nascimento L."/>
            <person name="Zutavern T."/>
            <person name="O'Shaughnessy A."/>
            <person name="Dike S."/>
            <person name="Dedhia N."/>
            <person name="Preston R."/>
            <person name="Balija V."/>
            <person name="McCombie W.R."/>
            <person name="Chow T."/>
            <person name="Chen H."/>
            <person name="Chung M."/>
            <person name="Chen C."/>
            <person name="Shaw J."/>
            <person name="Wu H."/>
            <person name="Hsiao K."/>
            <person name="Chao Y."/>
            <person name="Chu M."/>
            <person name="Cheng C."/>
            <person name="Hour A."/>
            <person name="Lee P."/>
            <person name="Lin S."/>
            <person name="Lin Y."/>
            <person name="Liou J."/>
            <person name="Liu S."/>
            <person name="Hsing Y."/>
            <person name="Raghuvanshi S."/>
            <person name="Mohanty A."/>
            <person name="Bharti A.K."/>
            <person name="Gaur A."/>
            <person name="Gupta V."/>
            <person name="Kumar D."/>
            <person name="Ravi V."/>
            <person name="Vij S."/>
            <person name="Kapur A."/>
            <person name="Khurana P."/>
            <person name="Khurana P."/>
            <person name="Khurana J.P."/>
            <person name="Tyagi A.K."/>
            <person name="Gaikwad K."/>
            <person name="Singh A."/>
            <person name="Dalal V."/>
            <person name="Srivastava S."/>
            <person name="Dixit A."/>
            <person name="Pal A.K."/>
            <person name="Ghazi I.A."/>
            <person name="Yadav M."/>
            <person name="Pandit A."/>
            <person name="Bhargava A."/>
            <person name="Sureshbabu K."/>
            <person name="Batra K."/>
            <person name="Sharma T.R."/>
            <person name="Mohapatra T."/>
            <person name="Singh N.K."/>
            <person name="Messing J."/>
            <person name="Nelson A.B."/>
            <person name="Fuks G."/>
            <person name="Kavchok S."/>
            <person name="Keizer G."/>
            <person name="Linton E."/>
            <person name="Llaca V."/>
            <person name="Song R."/>
            <person name="Tanyolac B."/>
            <person name="Young S."/>
            <person name="Ho-Il K."/>
            <person name="Hahn J.H."/>
            <person name="Sangsakoo G."/>
            <person name="Vanavichit A."/>
            <person name="de Mattos Luiz.A.T."/>
            <person name="Zimmer P.D."/>
            <person name="Malone G."/>
            <person name="Dellagostin O."/>
            <person name="de Oliveira A.C."/>
            <person name="Bevan M."/>
            <person name="Bancroft I."/>
            <person name="Minx P."/>
            <person name="Cordum H."/>
            <person name="Wilson R."/>
            <person name="Cheng Z."/>
            <person name="Jin W."/>
            <person name="Jiang J."/>
            <person name="Leong S.A."/>
            <person name="Iwama H."/>
            <person name="Gojobori T."/>
            <person name="Itoh T."/>
            <person name="Niimura Y."/>
            <person name="Fujii Y."/>
            <person name="Habara T."/>
            <person name="Sakai H."/>
            <person name="Sato Y."/>
            <person name="Wilson G."/>
            <person name="Kumar K."/>
            <person name="McCouch S."/>
            <person name="Juretic N."/>
            <person name="Hoen D."/>
            <person name="Wright S."/>
            <person name="Bruskiewich R."/>
            <person name="Bureau T."/>
            <person name="Miyao A."/>
            <person name="Hirochika H."/>
            <person name="Nishikawa T."/>
            <person name="Kadowaki K."/>
            <person name="Sugiura M."/>
            <person name="Burr B."/>
            <person name="Sasaki T."/>
        </authorList>
    </citation>
    <scope>NUCLEOTIDE SEQUENCE [LARGE SCALE GENOMIC DNA]</scope>
    <source>
        <strain evidence="3">cv. Nipponbare</strain>
    </source>
</reference>
<protein>
    <submittedName>
        <fullName evidence="2">Os02g0600050 protein</fullName>
    </submittedName>
</protein>